<reference evidence="6" key="2">
    <citation type="submission" date="2025-08" db="UniProtKB">
        <authorList>
            <consortium name="RefSeq"/>
        </authorList>
    </citation>
    <scope>IDENTIFICATION</scope>
    <source>
        <tissue evidence="6">Leaf</tissue>
    </source>
</reference>
<dbReference type="FunFam" id="1.10.220.10:FF:000002">
    <property type="entry name" value="Annexin"/>
    <property type="match status" value="1"/>
</dbReference>
<dbReference type="PANTHER" id="PTHR10502">
    <property type="entry name" value="ANNEXIN"/>
    <property type="match status" value="1"/>
</dbReference>
<evidence type="ECO:0000256" key="3">
    <source>
        <dbReference type="ARBA" id="ARBA00023216"/>
    </source>
</evidence>
<proteinExistence type="predicted"/>
<dbReference type="GO" id="GO:0009651">
    <property type="term" value="P:response to salt stress"/>
    <property type="evidence" value="ECO:0007669"/>
    <property type="project" value="TreeGrafter"/>
</dbReference>
<dbReference type="InterPro" id="IPR001464">
    <property type="entry name" value="Annexin"/>
</dbReference>
<reference evidence="5" key="1">
    <citation type="journal article" date="2014" name="Nat. Commun.">
        <title>Genome sequence of mungbean and insights into evolution within Vigna species.</title>
        <authorList>
            <person name="Kang Y.J."/>
            <person name="Kim S.K."/>
            <person name="Kim M.Y."/>
            <person name="Lestari P."/>
            <person name="Kim K.H."/>
            <person name="Ha B.K."/>
            <person name="Jun T.H."/>
            <person name="Hwang W.J."/>
            <person name="Lee T."/>
            <person name="Lee J."/>
            <person name="Shim S."/>
            <person name="Yoon M.Y."/>
            <person name="Jang Y.E."/>
            <person name="Han K.S."/>
            <person name="Taeprayoon P."/>
            <person name="Yoon N."/>
            <person name="Somta P."/>
            <person name="Tanya P."/>
            <person name="Kim K.S."/>
            <person name="Gwag J.G."/>
            <person name="Moon J.K."/>
            <person name="Lee Y.H."/>
            <person name="Park B.S."/>
            <person name="Bombarely A."/>
            <person name="Doyle J.J."/>
            <person name="Jackson S.A."/>
            <person name="Schafleitner R."/>
            <person name="Srinives P."/>
            <person name="Varshney R.K."/>
            <person name="Lee S.H."/>
        </authorList>
    </citation>
    <scope>NUCLEOTIDE SEQUENCE [LARGE SCALE GENOMIC DNA]</scope>
    <source>
        <strain evidence="5">cv. VC1973A</strain>
    </source>
</reference>
<dbReference type="SUPFAM" id="SSF47874">
    <property type="entry name" value="Annexin"/>
    <property type="match status" value="1"/>
</dbReference>
<dbReference type="GO" id="GO:0005509">
    <property type="term" value="F:calcium ion binding"/>
    <property type="evidence" value="ECO:0007669"/>
    <property type="project" value="InterPro"/>
</dbReference>
<evidence type="ECO:0000313" key="6">
    <source>
        <dbReference type="RefSeq" id="XP_014496054.1"/>
    </source>
</evidence>
<dbReference type="OrthoDB" id="37886at2759"/>
<dbReference type="RefSeq" id="XP_014496054.1">
    <property type="nucleotide sequence ID" value="XM_014640568.2"/>
</dbReference>
<organism evidence="5 6">
    <name type="scientific">Vigna radiata var. radiata</name>
    <name type="common">Mung bean</name>
    <name type="synonym">Phaseolus aureus</name>
    <dbReference type="NCBI Taxonomy" id="3916"/>
    <lineage>
        <taxon>Eukaryota</taxon>
        <taxon>Viridiplantae</taxon>
        <taxon>Streptophyta</taxon>
        <taxon>Embryophyta</taxon>
        <taxon>Tracheophyta</taxon>
        <taxon>Spermatophyta</taxon>
        <taxon>Magnoliopsida</taxon>
        <taxon>eudicotyledons</taxon>
        <taxon>Gunneridae</taxon>
        <taxon>Pentapetalae</taxon>
        <taxon>rosids</taxon>
        <taxon>fabids</taxon>
        <taxon>Fabales</taxon>
        <taxon>Fabaceae</taxon>
        <taxon>Papilionoideae</taxon>
        <taxon>50 kb inversion clade</taxon>
        <taxon>NPAAA clade</taxon>
        <taxon>indigoferoid/millettioid clade</taxon>
        <taxon>Phaseoleae</taxon>
        <taxon>Vigna</taxon>
    </lineage>
</organism>
<sequence length="373" mass="42978">MVNLELRGCVSKLLARRANESFDRARRANSLGCWNSLVMPWWASGTTYWTSEAGFFDSNILTMTNHSFEHDCKRIHDSMGDLSQMISSLSCRTLLEKQKLKETFKAMYGEELVSYLQRYEDEFCASMNCSALSWWMLDPHDRDAVVVRESLQQDETDFKALVEIFVCRKSSHVLLITQAYHRMFRRQLDQDIINLDPPHPFQKILVALAASHKAHQVDVNHHISKCDARRLYETGEGSLGAADEAVVLEILSKRSIPQLKQTFLSYKHIYGHDYTKSINRGNYGQFGKALMLVVKCICNPAHYFAKKLYRSIKGERKTFARALVSRAEVDIDEIRRVFKEKYDKELSDVICEDLPSGDYRDFLVALATRSCCI</sequence>
<dbReference type="SMART" id="SM00335">
    <property type="entry name" value="ANX"/>
    <property type="match status" value="3"/>
</dbReference>
<dbReference type="PROSITE" id="PS51897">
    <property type="entry name" value="ANNEXIN_2"/>
    <property type="match status" value="2"/>
</dbReference>
<dbReference type="GeneID" id="106757775"/>
<dbReference type="GO" id="GO:0001786">
    <property type="term" value="F:phosphatidylserine binding"/>
    <property type="evidence" value="ECO:0007669"/>
    <property type="project" value="TreeGrafter"/>
</dbReference>
<keyword evidence="5" id="KW-1185">Reference proteome</keyword>
<accession>A0A1S3TQM0</accession>
<keyword evidence="2" id="KW-0106">Calcium</keyword>
<dbReference type="GO" id="GO:0009414">
    <property type="term" value="P:response to water deprivation"/>
    <property type="evidence" value="ECO:0007669"/>
    <property type="project" value="TreeGrafter"/>
</dbReference>
<dbReference type="GO" id="GO:0005544">
    <property type="term" value="F:calcium-dependent phospholipid binding"/>
    <property type="evidence" value="ECO:0007669"/>
    <property type="project" value="UniProtKB-KW"/>
</dbReference>
<dbReference type="InterPro" id="IPR037104">
    <property type="entry name" value="Annexin_sf"/>
</dbReference>
<dbReference type="GO" id="GO:0009409">
    <property type="term" value="P:response to cold"/>
    <property type="evidence" value="ECO:0007669"/>
    <property type="project" value="TreeGrafter"/>
</dbReference>
<dbReference type="Gene3D" id="1.10.220.10">
    <property type="entry name" value="Annexin"/>
    <property type="match status" value="3"/>
</dbReference>
<protein>
    <submittedName>
        <fullName evidence="6">Annexin A13</fullName>
    </submittedName>
</protein>
<evidence type="ECO:0000313" key="5">
    <source>
        <dbReference type="Proteomes" id="UP000087766"/>
    </source>
</evidence>
<evidence type="ECO:0000256" key="4">
    <source>
        <dbReference type="ARBA" id="ARBA00023302"/>
    </source>
</evidence>
<dbReference type="PANTHER" id="PTHR10502:SF190">
    <property type="entry name" value="OS09G0453300 PROTEIN"/>
    <property type="match status" value="1"/>
</dbReference>
<keyword evidence="1" id="KW-0677">Repeat</keyword>
<dbReference type="GO" id="GO:0009408">
    <property type="term" value="P:response to heat"/>
    <property type="evidence" value="ECO:0007669"/>
    <property type="project" value="TreeGrafter"/>
</dbReference>
<keyword evidence="3" id="KW-0041">Annexin</keyword>
<dbReference type="PRINTS" id="PR00196">
    <property type="entry name" value="ANNEXIN"/>
</dbReference>
<dbReference type="Pfam" id="PF00191">
    <property type="entry name" value="Annexin"/>
    <property type="match status" value="3"/>
</dbReference>
<evidence type="ECO:0000256" key="1">
    <source>
        <dbReference type="ARBA" id="ARBA00022737"/>
    </source>
</evidence>
<keyword evidence="4" id="KW-0111">Calcium/phospholipid-binding</keyword>
<dbReference type="GO" id="GO:0005886">
    <property type="term" value="C:plasma membrane"/>
    <property type="evidence" value="ECO:0007669"/>
    <property type="project" value="TreeGrafter"/>
</dbReference>
<name>A0A1S3TQM0_VIGRR</name>
<evidence type="ECO:0000256" key="2">
    <source>
        <dbReference type="ARBA" id="ARBA00022837"/>
    </source>
</evidence>
<dbReference type="KEGG" id="vra:106757775"/>
<dbReference type="AlphaFoldDB" id="A0A1S3TQM0"/>
<dbReference type="InterPro" id="IPR018502">
    <property type="entry name" value="Annexin_repeat"/>
</dbReference>
<dbReference type="GO" id="GO:0005737">
    <property type="term" value="C:cytoplasm"/>
    <property type="evidence" value="ECO:0007669"/>
    <property type="project" value="TreeGrafter"/>
</dbReference>
<gene>
    <name evidence="6" type="primary">LOC106757775</name>
</gene>
<dbReference type="Proteomes" id="UP000087766">
    <property type="component" value="Chromosome 1"/>
</dbReference>